<evidence type="ECO:0000313" key="9">
    <source>
        <dbReference type="Proteomes" id="UP000199598"/>
    </source>
</evidence>
<comment type="function">
    <text evidence="7">Heme-dependent dioxygenase that catalyzes the oxidative cleavage of the L-tryptophan (L-Trp) pyrrole ring and converts L-tryptophan to N-formyl-L-kynurenine. Catalyzes the oxidative cleavage of the indole moiety.</text>
</comment>
<gene>
    <name evidence="7" type="primary">kynA</name>
    <name evidence="8" type="ORF">SAMN04488518_104187</name>
</gene>
<dbReference type="HAMAP" id="MF_01972">
    <property type="entry name" value="T23O"/>
    <property type="match status" value="1"/>
</dbReference>
<sequence>MVESIDRKLEHHGAELSFKENMSYGDYLRLPDVLGAQAPLTEAHDELLFIIQHQTAELWMKLAIREMSEACSALAADEFAEVSKLMARVNKIFAQLNSAWDILRTMTPSDYTTFRDSLGKSSGFQSYQYRAIEFVVGNKNPALMKPHEHMPEVSAWLHQIYEAPGIYDQMVRALARAGFEISDEVLNRDVTKPYTTDASVQKAWEIIYRNPRDNWHFYDLAEKLIDFEDFFRRWRFNHLTTVERIIGSKMGTGGTSGAPYLKKMLDTVLFPELWQVRSDL</sequence>
<keyword evidence="9" id="KW-1185">Reference proteome</keyword>
<dbReference type="InterPro" id="IPR037217">
    <property type="entry name" value="Trp/Indoleamine_2_3_dOase-like"/>
</dbReference>
<comment type="caution">
    <text evidence="8">The sequence shown here is derived from an EMBL/GenBank/DDBJ whole genome shotgun (WGS) entry which is preliminary data.</text>
</comment>
<dbReference type="PANTHER" id="PTHR10138:SF0">
    <property type="entry name" value="TRYPTOPHAN 2,3-DIOXYGENASE"/>
    <property type="match status" value="1"/>
</dbReference>
<dbReference type="EC" id="1.13.11.11" evidence="7"/>
<reference evidence="8 9" key="1">
    <citation type="submission" date="2016-10" db="EMBL/GenBank/DDBJ databases">
        <authorList>
            <person name="Varghese N."/>
            <person name="Submissions S."/>
        </authorList>
    </citation>
    <scope>NUCLEOTIDE SEQUENCE [LARGE SCALE GENOMIC DNA]</scope>
    <source>
        <strain evidence="8 9">DSM 16392</strain>
    </source>
</reference>
<dbReference type="Proteomes" id="UP000199598">
    <property type="component" value="Unassembled WGS sequence"/>
</dbReference>
<evidence type="ECO:0000256" key="3">
    <source>
        <dbReference type="ARBA" id="ARBA00022964"/>
    </source>
</evidence>
<keyword evidence="1 7" id="KW-0349">Heme</keyword>
<dbReference type="PANTHER" id="PTHR10138">
    <property type="entry name" value="TRYPTOPHAN 2,3-DIOXYGENASE"/>
    <property type="match status" value="1"/>
</dbReference>
<evidence type="ECO:0000256" key="1">
    <source>
        <dbReference type="ARBA" id="ARBA00022617"/>
    </source>
</evidence>
<comment type="catalytic activity">
    <reaction evidence="7">
        <text>L-tryptophan + O2 = N-formyl-L-kynurenine</text>
        <dbReference type="Rhea" id="RHEA:24536"/>
        <dbReference type="ChEBI" id="CHEBI:15379"/>
        <dbReference type="ChEBI" id="CHEBI:57912"/>
        <dbReference type="ChEBI" id="CHEBI:58629"/>
        <dbReference type="EC" id="1.13.11.11"/>
    </reaction>
</comment>
<feature type="binding site" evidence="7">
    <location>
        <begin position="49"/>
        <end position="53"/>
    </location>
    <ligand>
        <name>substrate</name>
    </ligand>
</feature>
<dbReference type="SUPFAM" id="SSF140959">
    <property type="entry name" value="Indolic compounds 2,3-dioxygenase-like"/>
    <property type="match status" value="1"/>
</dbReference>
<comment type="similarity">
    <text evidence="7">Belongs to the tryptophan 2,3-dioxygenase family.</text>
</comment>
<keyword evidence="4 7" id="KW-0560">Oxidoreductase</keyword>
<comment type="subunit">
    <text evidence="7">Homotetramer.</text>
</comment>
<dbReference type="Pfam" id="PF03301">
    <property type="entry name" value="Trp_dioxygenase"/>
    <property type="match status" value="2"/>
</dbReference>
<keyword evidence="5 7" id="KW-0408">Iron</keyword>
<evidence type="ECO:0000256" key="7">
    <source>
        <dbReference type="HAMAP-Rule" id="MF_01972"/>
    </source>
</evidence>
<feature type="binding site" evidence="7">
    <location>
        <position position="111"/>
    </location>
    <ligand>
        <name>substrate</name>
    </ligand>
</feature>
<dbReference type="NCBIfam" id="TIGR03036">
    <property type="entry name" value="trp_2_3_diox"/>
    <property type="match status" value="1"/>
</dbReference>
<comment type="cofactor">
    <cofactor evidence="7">
        <name>heme</name>
        <dbReference type="ChEBI" id="CHEBI:30413"/>
    </cofactor>
    <text evidence="7">Binds 1 heme group per subunit.</text>
</comment>
<dbReference type="RefSeq" id="WP_063309571.1">
    <property type="nucleotide sequence ID" value="NZ_FOSK01000004.1"/>
</dbReference>
<evidence type="ECO:0000256" key="4">
    <source>
        <dbReference type="ARBA" id="ARBA00023002"/>
    </source>
</evidence>
<evidence type="ECO:0000313" key="8">
    <source>
        <dbReference type="EMBL" id="SFK34473.1"/>
    </source>
</evidence>
<keyword evidence="2 7" id="KW-0479">Metal-binding</keyword>
<keyword evidence="6 7" id="KW-0823">Tryptophan catabolism</keyword>
<dbReference type="InterPro" id="IPR004981">
    <property type="entry name" value="Trp_2_3_dOase"/>
</dbReference>
<organism evidence="8 9">
    <name type="scientific">Pseudovibrio ascidiaceicola</name>
    <dbReference type="NCBI Taxonomy" id="285279"/>
    <lineage>
        <taxon>Bacteria</taxon>
        <taxon>Pseudomonadati</taxon>
        <taxon>Pseudomonadota</taxon>
        <taxon>Alphaproteobacteria</taxon>
        <taxon>Hyphomicrobiales</taxon>
        <taxon>Stappiaceae</taxon>
        <taxon>Pseudovibrio</taxon>
    </lineage>
</organism>
<protein>
    <recommendedName>
        <fullName evidence="7">Tryptophan 2,3-dioxygenase</fullName>
        <shortName evidence="7">TDO</shortName>
        <ecNumber evidence="7">1.13.11.11</ecNumber>
    </recommendedName>
    <alternativeName>
        <fullName evidence="7">Tryptamin 2,3-dioxygenase</fullName>
    </alternativeName>
    <alternativeName>
        <fullName evidence="7">Tryptophan oxygenase</fullName>
        <shortName evidence="7">TO</shortName>
        <shortName evidence="7">TRPO</shortName>
    </alternativeName>
    <alternativeName>
        <fullName evidence="7">Tryptophan pyrrolase</fullName>
    </alternativeName>
    <alternativeName>
        <fullName evidence="7">Tryptophanase</fullName>
    </alternativeName>
</protein>
<evidence type="ECO:0000256" key="5">
    <source>
        <dbReference type="ARBA" id="ARBA00023004"/>
    </source>
</evidence>
<accession>A0A1I3YRR2</accession>
<evidence type="ECO:0000256" key="6">
    <source>
        <dbReference type="ARBA" id="ARBA00023079"/>
    </source>
</evidence>
<dbReference type="Gene3D" id="1.20.58.480">
    <property type="match status" value="1"/>
</dbReference>
<feature type="binding site" evidence="7">
    <location>
        <position position="252"/>
    </location>
    <ligand>
        <name>substrate</name>
    </ligand>
</feature>
<keyword evidence="3 7" id="KW-0223">Dioxygenase</keyword>
<dbReference type="EMBL" id="FOSK01000004">
    <property type="protein sequence ID" value="SFK34473.1"/>
    <property type="molecule type" value="Genomic_DNA"/>
</dbReference>
<proteinExistence type="inferred from homology"/>
<feature type="binding site" description="axial binding residue" evidence="7">
    <location>
        <position position="238"/>
    </location>
    <ligand>
        <name>heme</name>
        <dbReference type="ChEBI" id="CHEBI:30413"/>
    </ligand>
    <ligandPart>
        <name>Fe</name>
        <dbReference type="ChEBI" id="CHEBI:18248"/>
    </ligandPart>
</feature>
<comment type="pathway">
    <text evidence="7">Amino-acid degradation; L-tryptophan degradation via kynurenine pathway; L-kynurenine from L-tryptophan: step 1/2.</text>
</comment>
<dbReference type="InterPro" id="IPR017485">
    <property type="entry name" value="Trp_2-3-dOase_bac"/>
</dbReference>
<evidence type="ECO:0000256" key="2">
    <source>
        <dbReference type="ARBA" id="ARBA00022723"/>
    </source>
</evidence>
<name>A0A1I3YRR2_9HYPH</name>
<feature type="binding site" evidence="7">
    <location>
        <position position="115"/>
    </location>
    <ligand>
        <name>substrate</name>
    </ligand>
</feature>